<dbReference type="GO" id="GO:0004674">
    <property type="term" value="F:protein serine/threonine kinase activity"/>
    <property type="evidence" value="ECO:0007669"/>
    <property type="project" value="UniProtKB-KW"/>
</dbReference>
<dbReference type="EMBL" id="LT934115">
    <property type="protein sequence ID" value="VAH56790.1"/>
    <property type="molecule type" value="Genomic_DNA"/>
</dbReference>
<keyword evidence="6 12" id="KW-0547">Nucleotide-binding</keyword>
<keyword evidence="7" id="KW-0418">Kinase</keyword>
<evidence type="ECO:0000256" key="6">
    <source>
        <dbReference type="ARBA" id="ARBA00022741"/>
    </source>
</evidence>
<keyword evidence="8 12" id="KW-0067">ATP-binding</keyword>
<keyword evidence="3" id="KW-0808">Transferase</keyword>
<dbReference type="FunFam" id="2.60.120.430:FF:000003">
    <property type="entry name" value="FERONIA receptor-like kinase"/>
    <property type="match status" value="1"/>
</dbReference>
<dbReference type="SUPFAM" id="SSF56112">
    <property type="entry name" value="Protein kinase-like (PK-like)"/>
    <property type="match status" value="1"/>
</dbReference>
<dbReference type="GO" id="GO:0004714">
    <property type="term" value="F:transmembrane receptor protein tyrosine kinase activity"/>
    <property type="evidence" value="ECO:0007669"/>
    <property type="project" value="InterPro"/>
</dbReference>
<dbReference type="FunFam" id="3.30.200.20:FF:000039">
    <property type="entry name" value="receptor-like protein kinase FERONIA"/>
    <property type="match status" value="1"/>
</dbReference>
<dbReference type="FunFam" id="2.60.120.430:FF:000007">
    <property type="entry name" value="FERONIA receptor-like kinase"/>
    <property type="match status" value="1"/>
</dbReference>
<evidence type="ECO:0000256" key="3">
    <source>
        <dbReference type="ARBA" id="ARBA00022679"/>
    </source>
</evidence>
<dbReference type="Gramene" id="TRITD3Av1G019880.3">
    <property type="protein sequence ID" value="TRITD3Av1G019880.3"/>
    <property type="gene ID" value="TRITD3Av1G019880"/>
</dbReference>
<evidence type="ECO:0000256" key="11">
    <source>
        <dbReference type="ARBA" id="ARBA00023180"/>
    </source>
</evidence>
<proteinExistence type="predicted"/>
<dbReference type="Gene3D" id="2.60.120.430">
    <property type="entry name" value="Galactose-binding lectin"/>
    <property type="match status" value="2"/>
</dbReference>
<evidence type="ECO:0000256" key="13">
    <source>
        <dbReference type="SAM" id="Phobius"/>
    </source>
</evidence>
<keyword evidence="9 13" id="KW-1133">Transmembrane helix</keyword>
<keyword evidence="11" id="KW-0325">Glycoprotein</keyword>
<evidence type="ECO:0000256" key="14">
    <source>
        <dbReference type="SAM" id="SignalP"/>
    </source>
</evidence>
<dbReference type="Proteomes" id="UP000324705">
    <property type="component" value="Chromosome 3A"/>
</dbReference>
<dbReference type="InterPro" id="IPR011009">
    <property type="entry name" value="Kinase-like_dom_sf"/>
</dbReference>
<keyword evidence="10 13" id="KW-0472">Membrane</keyword>
<evidence type="ECO:0000256" key="12">
    <source>
        <dbReference type="PROSITE-ProRule" id="PRU10141"/>
    </source>
</evidence>
<evidence type="ECO:0000313" key="16">
    <source>
        <dbReference type="EMBL" id="VAH56790.1"/>
    </source>
</evidence>
<keyword evidence="17" id="KW-1185">Reference proteome</keyword>
<evidence type="ECO:0000256" key="2">
    <source>
        <dbReference type="ARBA" id="ARBA00022527"/>
    </source>
</evidence>
<reference evidence="16 17" key="1">
    <citation type="submission" date="2017-09" db="EMBL/GenBank/DDBJ databases">
        <authorList>
            <consortium name="International Durum Wheat Genome Sequencing Consortium (IDWGSC)"/>
            <person name="Milanesi L."/>
        </authorList>
    </citation>
    <scope>NUCLEOTIDE SEQUENCE [LARGE SCALE GENOMIC DNA]</scope>
    <source>
        <strain evidence="17">cv. Svevo</strain>
    </source>
</reference>
<dbReference type="AlphaFoldDB" id="A0A9R0RB64"/>
<evidence type="ECO:0000256" key="1">
    <source>
        <dbReference type="ARBA" id="ARBA00004479"/>
    </source>
</evidence>
<dbReference type="Pfam" id="PF12819">
    <property type="entry name" value="Malectin_like"/>
    <property type="match status" value="1"/>
</dbReference>
<feature type="domain" description="Malectin-like" evidence="15">
    <location>
        <begin position="37"/>
        <end position="403"/>
    </location>
</feature>
<evidence type="ECO:0000256" key="5">
    <source>
        <dbReference type="ARBA" id="ARBA00022729"/>
    </source>
</evidence>
<dbReference type="InterPro" id="IPR024788">
    <property type="entry name" value="Malectin-like_Carb-bd_dom"/>
</dbReference>
<dbReference type="PROSITE" id="PS00107">
    <property type="entry name" value="PROTEIN_KINASE_ATP"/>
    <property type="match status" value="1"/>
</dbReference>
<keyword evidence="5 14" id="KW-0732">Signal</keyword>
<dbReference type="PANTHER" id="PTHR34590">
    <property type="entry name" value="OS03G0124300 PROTEIN-RELATED"/>
    <property type="match status" value="1"/>
</dbReference>
<evidence type="ECO:0000256" key="8">
    <source>
        <dbReference type="ARBA" id="ARBA00022840"/>
    </source>
</evidence>
<gene>
    <name evidence="16" type="ORF">TRITD_3Av1G019880</name>
</gene>
<protein>
    <recommendedName>
        <fullName evidence="15">Malectin-like domain-containing protein</fullName>
    </recommendedName>
</protein>
<accession>A0A9R0RB64</accession>
<dbReference type="PANTHER" id="PTHR34590:SF5">
    <property type="entry name" value="OS04G0586500 PROTEIN"/>
    <property type="match status" value="1"/>
</dbReference>
<name>A0A9R0RB64_TRITD</name>
<evidence type="ECO:0000313" key="17">
    <source>
        <dbReference type="Proteomes" id="UP000324705"/>
    </source>
</evidence>
<organism evidence="16 17">
    <name type="scientific">Triticum turgidum subsp. durum</name>
    <name type="common">Durum wheat</name>
    <name type="synonym">Triticum durum</name>
    <dbReference type="NCBI Taxonomy" id="4567"/>
    <lineage>
        <taxon>Eukaryota</taxon>
        <taxon>Viridiplantae</taxon>
        <taxon>Streptophyta</taxon>
        <taxon>Embryophyta</taxon>
        <taxon>Tracheophyta</taxon>
        <taxon>Spermatophyta</taxon>
        <taxon>Magnoliopsida</taxon>
        <taxon>Liliopsida</taxon>
        <taxon>Poales</taxon>
        <taxon>Poaceae</taxon>
        <taxon>BOP clade</taxon>
        <taxon>Pooideae</taxon>
        <taxon>Triticodae</taxon>
        <taxon>Triticeae</taxon>
        <taxon>Triticinae</taxon>
        <taxon>Triticum</taxon>
    </lineage>
</organism>
<feature type="transmembrane region" description="Helical" evidence="13">
    <location>
        <begin position="442"/>
        <end position="464"/>
    </location>
</feature>
<dbReference type="GO" id="GO:0005524">
    <property type="term" value="F:ATP binding"/>
    <property type="evidence" value="ECO:0007669"/>
    <property type="project" value="UniProtKB-UniRule"/>
</dbReference>
<feature type="binding site" evidence="12">
    <location>
        <position position="537"/>
    </location>
    <ligand>
        <name>ATP</name>
        <dbReference type="ChEBI" id="CHEBI:30616"/>
    </ligand>
</feature>
<dbReference type="GO" id="GO:0016020">
    <property type="term" value="C:membrane"/>
    <property type="evidence" value="ECO:0007669"/>
    <property type="project" value="UniProtKB-SubCell"/>
</dbReference>
<dbReference type="InterPro" id="IPR017441">
    <property type="entry name" value="Protein_kinase_ATP_BS"/>
</dbReference>
<comment type="subcellular location">
    <subcellularLocation>
        <location evidence="1">Membrane</location>
        <topology evidence="1">Single-pass type I membrane protein</topology>
    </subcellularLocation>
</comment>
<feature type="chain" id="PRO_5040125777" description="Malectin-like domain-containing protein" evidence="14">
    <location>
        <begin position="25"/>
        <end position="560"/>
    </location>
</feature>
<feature type="signal peptide" evidence="14">
    <location>
        <begin position="1"/>
        <end position="24"/>
    </location>
</feature>
<evidence type="ECO:0000256" key="10">
    <source>
        <dbReference type="ARBA" id="ARBA00023136"/>
    </source>
</evidence>
<evidence type="ECO:0000256" key="7">
    <source>
        <dbReference type="ARBA" id="ARBA00022777"/>
    </source>
</evidence>
<evidence type="ECO:0000256" key="4">
    <source>
        <dbReference type="ARBA" id="ARBA00022692"/>
    </source>
</evidence>
<keyword evidence="2" id="KW-0723">Serine/threonine-protein kinase</keyword>
<dbReference type="InterPro" id="IPR045272">
    <property type="entry name" value="ANXUR1/2-like"/>
</dbReference>
<evidence type="ECO:0000256" key="9">
    <source>
        <dbReference type="ARBA" id="ARBA00022989"/>
    </source>
</evidence>
<sequence length="560" mass="61273">MVLPTLPVTLTFLTLLALLSIAKAADNNSTTSGLILLNCGESTQDDDDGGRSWDGDTGSIFAPSMKGDAAIALGQPPSLTPRVPYTTARIFTSNYTYSFPVSPGRMFLRLYFLSTAYEYYAVSDAVFGVTARNLVLLKDFNALQTAQAITSAYLVREFSVNVSSGSLDLTFAPSAHQYGSYAFVNGIEIVPTPDIFATPDIRFVSGDNTSPFTFDADMSLQTMYRLNVGGPAISPKGDSGFYRSWANDAPYILGGFGLTFWKNDNLTISYTSRVPNYTAPVDVYGTARSMGPTAQINLNYNLTWILPVDAGFFYLLRFHFCEIQHPITKVNQRVFFIYINNQTAAQQMDVIVLSGGIGRTLYTDYVIMSTGSGQVDMWIALHPDLSVKLVYFDAILNGLEVFKLQGYGVSNLAGHNPPIPQIPVDPSWLSSDARKPEGDMQAAISGTAGGFAFILIALFSTCVICRRKKAAKSSCKTDYGHRPTERKKSTCDIVHRFSFAEIQVATKDFDGALIIGRGGFGNVYIGDIDGGTKVAIKRCNQKSQQGFHEFQTEIEMLCNF</sequence>
<keyword evidence="4 13" id="KW-0812">Transmembrane</keyword>
<dbReference type="Gene3D" id="3.30.200.20">
    <property type="entry name" value="Phosphorylase Kinase, domain 1"/>
    <property type="match status" value="1"/>
</dbReference>
<evidence type="ECO:0000259" key="15">
    <source>
        <dbReference type="Pfam" id="PF12819"/>
    </source>
</evidence>